<proteinExistence type="inferred from homology"/>
<keyword evidence="17" id="KW-1185">Reference proteome</keyword>
<dbReference type="GO" id="GO:0031509">
    <property type="term" value="P:subtelomeric heterochromatin formation"/>
    <property type="evidence" value="ECO:0007669"/>
    <property type="project" value="InterPro"/>
</dbReference>
<feature type="site" description="Interaction with histone H4 N-terminus" evidence="12">
    <location>
        <position position="183"/>
    </location>
</feature>
<evidence type="ECO:0000256" key="8">
    <source>
        <dbReference type="ARBA" id="ARBA00048017"/>
    </source>
</evidence>
<feature type="domain" description="Histone acetyltransferase type B catalytic subunit C-terminal" evidence="15">
    <location>
        <begin position="271"/>
        <end position="322"/>
    </location>
</feature>
<evidence type="ECO:0000256" key="12">
    <source>
        <dbReference type="PIRSR" id="PIRSR038084-3"/>
    </source>
</evidence>
<dbReference type="InterPro" id="IPR037113">
    <property type="entry name" value="Hat1_N_sf"/>
</dbReference>
<dbReference type="EMBL" id="CAKXAJ010025920">
    <property type="protein sequence ID" value="CAH2245899.1"/>
    <property type="molecule type" value="Genomic_DNA"/>
</dbReference>
<dbReference type="AlphaFoldDB" id="A0A8S4S1Q8"/>
<dbReference type="PIRSF" id="PIRSF038084">
    <property type="entry name" value="HAT-B_cat"/>
    <property type="match status" value="1"/>
</dbReference>
<evidence type="ECO:0000256" key="1">
    <source>
        <dbReference type="ARBA" id="ARBA00004123"/>
    </source>
</evidence>
<dbReference type="InterPro" id="IPR013523">
    <property type="entry name" value="Hist_AcTrfase_HAT1_C"/>
</dbReference>
<evidence type="ECO:0000256" key="3">
    <source>
        <dbReference type="ARBA" id="ARBA00013184"/>
    </source>
</evidence>
<dbReference type="InterPro" id="IPR017380">
    <property type="entry name" value="Hist_AcTrfase_B-typ_cat-su"/>
</dbReference>
<dbReference type="Gene3D" id="1.10.10.390">
    <property type="match status" value="1"/>
</dbReference>
<dbReference type="InterPro" id="IPR016181">
    <property type="entry name" value="Acyl_CoA_acyltransferase"/>
</dbReference>
<comment type="similarity">
    <text evidence="2 9">Belongs to the HAT1 family.</text>
</comment>
<keyword evidence="5 9" id="KW-0808">Transferase</keyword>
<evidence type="ECO:0000256" key="5">
    <source>
        <dbReference type="ARBA" id="ARBA00022679"/>
    </source>
</evidence>
<dbReference type="EC" id="2.3.1.48" evidence="3 9"/>
<accession>A0A8S4S1Q8</accession>
<evidence type="ECO:0000256" key="13">
    <source>
        <dbReference type="SAM" id="Coils"/>
    </source>
</evidence>
<dbReference type="GO" id="GO:0000781">
    <property type="term" value="C:chromosome, telomeric region"/>
    <property type="evidence" value="ECO:0007669"/>
    <property type="project" value="GOC"/>
</dbReference>
<sequence>MADALAHLVVDGNEALEFKLVRETEDIEDDDTTFGPDMCHQVFGENENIFGYTDLRIKLFYSAASLQTYLGISYSDKIDPKNSAGLKPDDVEGALQKVLAPGYVTNIDRFVSMLKKDRQFKPHGVLVQKFTTVNRDGGETQNFEVYYCETATPGFLAFHERLQTFLLWYVDAASFIDVDDDQWAFFTVFEKYRSSEGELRYAVSAYATVYRYYAYPRHIRPRISQVLTLPPYRKMGICANLLQAIYSHFLLHSEVVDITVEDPSDDFQRIRDYVDAKYCETLSAYQPSKLTQGFSAEMANQARNKLRINKKQARRVYEILRLKNTNLSDKAAYLDYRLDVKNRLNAPFQKKKLEMKKLQKVLKPEEYAAAISTTGLAETHARLSGQYLALEDEYRRIIHRMQQD</sequence>
<feature type="region of interest" description="Interaction with histone H4 N-terminus" evidence="11">
    <location>
        <begin position="210"/>
        <end position="212"/>
    </location>
</feature>
<evidence type="ECO:0000256" key="6">
    <source>
        <dbReference type="ARBA" id="ARBA00023242"/>
    </source>
</evidence>
<organism evidence="16 17">
    <name type="scientific">Pararge aegeria aegeria</name>
    <dbReference type="NCBI Taxonomy" id="348720"/>
    <lineage>
        <taxon>Eukaryota</taxon>
        <taxon>Metazoa</taxon>
        <taxon>Ecdysozoa</taxon>
        <taxon>Arthropoda</taxon>
        <taxon>Hexapoda</taxon>
        <taxon>Insecta</taxon>
        <taxon>Pterygota</taxon>
        <taxon>Neoptera</taxon>
        <taxon>Endopterygota</taxon>
        <taxon>Lepidoptera</taxon>
        <taxon>Glossata</taxon>
        <taxon>Ditrysia</taxon>
        <taxon>Papilionoidea</taxon>
        <taxon>Nymphalidae</taxon>
        <taxon>Satyrinae</taxon>
        <taxon>Satyrini</taxon>
        <taxon>Parargina</taxon>
        <taxon>Pararge</taxon>
    </lineage>
</organism>
<dbReference type="OrthoDB" id="10253098at2759"/>
<evidence type="ECO:0000259" key="15">
    <source>
        <dbReference type="Pfam" id="PF21183"/>
    </source>
</evidence>
<evidence type="ECO:0000256" key="2">
    <source>
        <dbReference type="ARBA" id="ARBA00010543"/>
    </source>
</evidence>
<dbReference type="Pfam" id="PF10394">
    <property type="entry name" value="Hat1_N"/>
    <property type="match status" value="1"/>
</dbReference>
<dbReference type="SUPFAM" id="SSF55729">
    <property type="entry name" value="Acyl-CoA N-acyltransferases (Nat)"/>
    <property type="match status" value="1"/>
</dbReference>
<comment type="subcellular location">
    <subcellularLocation>
        <location evidence="1">Nucleus</location>
    </subcellularLocation>
</comment>
<dbReference type="Pfam" id="PF21183">
    <property type="entry name" value="HAT1_C"/>
    <property type="match status" value="1"/>
</dbReference>
<evidence type="ECO:0000259" key="14">
    <source>
        <dbReference type="Pfam" id="PF10394"/>
    </source>
</evidence>
<evidence type="ECO:0000313" key="17">
    <source>
        <dbReference type="Proteomes" id="UP000838756"/>
    </source>
</evidence>
<gene>
    <name evidence="16" type="primary">jg27782</name>
    <name evidence="16" type="ORF">PAEG_LOCUS21230</name>
</gene>
<feature type="region of interest" description="Interaction with histone H4 N-terminus" evidence="11">
    <location>
        <begin position="45"/>
        <end position="47"/>
    </location>
</feature>
<reference evidence="16" key="1">
    <citation type="submission" date="2022-03" db="EMBL/GenBank/DDBJ databases">
        <authorList>
            <person name="Lindestad O."/>
        </authorList>
    </citation>
    <scope>NUCLEOTIDE SEQUENCE</scope>
</reference>
<feature type="active site" description="Proton donor/acceptor" evidence="10">
    <location>
        <position position="261"/>
    </location>
</feature>
<dbReference type="GO" id="GO:0004402">
    <property type="term" value="F:histone acetyltransferase activity"/>
    <property type="evidence" value="ECO:0007669"/>
    <property type="project" value="UniProtKB-UniRule"/>
</dbReference>
<dbReference type="Gene3D" id="3.40.630.30">
    <property type="match status" value="1"/>
</dbReference>
<keyword evidence="7 9" id="KW-0012">Acyltransferase</keyword>
<keyword evidence="6" id="KW-0539">Nucleus</keyword>
<feature type="coiled-coil region" evidence="13">
    <location>
        <begin position="296"/>
        <end position="323"/>
    </location>
</feature>
<dbReference type="Gene3D" id="3.90.360.10">
    <property type="entry name" value="Histone acetyl transferase 1 (HAT1), N-terminal domain"/>
    <property type="match status" value="1"/>
</dbReference>
<feature type="domain" description="Histone acetyl transferase HAT1 N-terminal" evidence="14">
    <location>
        <begin position="9"/>
        <end position="171"/>
    </location>
</feature>
<dbReference type="InterPro" id="IPR048776">
    <property type="entry name" value="HAT1_C"/>
</dbReference>
<comment type="catalytic activity">
    <reaction evidence="8 9">
        <text>L-lysyl-[protein] + acetyl-CoA = N(6)-acetyl-L-lysyl-[protein] + CoA + H(+)</text>
        <dbReference type="Rhea" id="RHEA:45948"/>
        <dbReference type="Rhea" id="RHEA-COMP:9752"/>
        <dbReference type="Rhea" id="RHEA-COMP:10731"/>
        <dbReference type="ChEBI" id="CHEBI:15378"/>
        <dbReference type="ChEBI" id="CHEBI:29969"/>
        <dbReference type="ChEBI" id="CHEBI:57287"/>
        <dbReference type="ChEBI" id="CHEBI:57288"/>
        <dbReference type="ChEBI" id="CHEBI:61930"/>
        <dbReference type="EC" id="2.3.1.48"/>
    </reaction>
</comment>
<evidence type="ECO:0000256" key="10">
    <source>
        <dbReference type="PIRSR" id="PIRSR038084-1"/>
    </source>
</evidence>
<evidence type="ECO:0000256" key="9">
    <source>
        <dbReference type="PIRNR" id="PIRNR038084"/>
    </source>
</evidence>
<dbReference type="Proteomes" id="UP000838756">
    <property type="component" value="Unassembled WGS sequence"/>
</dbReference>
<evidence type="ECO:0000256" key="7">
    <source>
        <dbReference type="ARBA" id="ARBA00023315"/>
    </source>
</evidence>
<evidence type="ECO:0000313" key="16">
    <source>
        <dbReference type="EMBL" id="CAH2245899.1"/>
    </source>
</evidence>
<dbReference type="GO" id="GO:0005634">
    <property type="term" value="C:nucleus"/>
    <property type="evidence" value="ECO:0007669"/>
    <property type="project" value="UniProtKB-SubCell"/>
</dbReference>
<keyword evidence="13" id="KW-0175">Coiled coil</keyword>
<dbReference type="PANTHER" id="PTHR12046">
    <property type="entry name" value="HISTONE ACETYLTRANSFERASE TYPE B CATALYTIC SUBUNIT"/>
    <property type="match status" value="1"/>
</dbReference>
<protein>
    <recommendedName>
        <fullName evidence="4 9">Histone acetyltransferase type B catalytic subunit</fullName>
        <ecNumber evidence="3 9">2.3.1.48</ecNumber>
    </recommendedName>
</protein>
<dbReference type="GO" id="GO:0042393">
    <property type="term" value="F:histone binding"/>
    <property type="evidence" value="ECO:0007669"/>
    <property type="project" value="InterPro"/>
</dbReference>
<comment type="caution">
    <text evidence="16">The sequence shown here is derived from an EMBL/GenBank/DDBJ whole genome shotgun (WGS) entry which is preliminary data.</text>
</comment>
<evidence type="ECO:0000256" key="11">
    <source>
        <dbReference type="PIRSR" id="PIRSR038084-2"/>
    </source>
</evidence>
<dbReference type="InterPro" id="IPR019467">
    <property type="entry name" value="Hat1_N"/>
</dbReference>
<evidence type="ECO:0000256" key="4">
    <source>
        <dbReference type="ARBA" id="ARBA00021268"/>
    </source>
</evidence>
<name>A0A8S4S1Q8_9NEOP</name>